<evidence type="ECO:0000256" key="1">
    <source>
        <dbReference type="SAM" id="MobiDB-lite"/>
    </source>
</evidence>
<comment type="caution">
    <text evidence="2">The sequence shown here is derived from an EMBL/GenBank/DDBJ whole genome shotgun (WGS) entry which is preliminary data.</text>
</comment>
<keyword evidence="3" id="KW-1185">Reference proteome</keyword>
<dbReference type="Proteomes" id="UP001434883">
    <property type="component" value="Unassembled WGS sequence"/>
</dbReference>
<name>A0ABV0S6Y3_9TELE</name>
<evidence type="ECO:0000313" key="2">
    <source>
        <dbReference type="EMBL" id="MEQ2216151.1"/>
    </source>
</evidence>
<protein>
    <submittedName>
        <fullName evidence="2">Uncharacterized protein</fullName>
    </submittedName>
</protein>
<evidence type="ECO:0000313" key="3">
    <source>
        <dbReference type="Proteomes" id="UP001434883"/>
    </source>
</evidence>
<sequence length="103" mass="11365">MLQAEGDDLGHKRSGPRGESTTKVVLTSHTHSLFDIFLKNVAEQQRHYQGYLAGSSNTVQGFLSLPVQTRVLLLVLQFPPTIQKHTCHVHVADKLSIGISVCM</sequence>
<dbReference type="EMBL" id="JAHRIN010069674">
    <property type="protein sequence ID" value="MEQ2216151.1"/>
    <property type="molecule type" value="Genomic_DNA"/>
</dbReference>
<gene>
    <name evidence="2" type="ORF">XENOCAPTIV_011481</name>
</gene>
<organism evidence="2 3">
    <name type="scientific">Xenoophorus captivus</name>
    <dbReference type="NCBI Taxonomy" id="1517983"/>
    <lineage>
        <taxon>Eukaryota</taxon>
        <taxon>Metazoa</taxon>
        <taxon>Chordata</taxon>
        <taxon>Craniata</taxon>
        <taxon>Vertebrata</taxon>
        <taxon>Euteleostomi</taxon>
        <taxon>Actinopterygii</taxon>
        <taxon>Neopterygii</taxon>
        <taxon>Teleostei</taxon>
        <taxon>Neoteleostei</taxon>
        <taxon>Acanthomorphata</taxon>
        <taxon>Ovalentaria</taxon>
        <taxon>Atherinomorphae</taxon>
        <taxon>Cyprinodontiformes</taxon>
        <taxon>Goodeidae</taxon>
        <taxon>Xenoophorus</taxon>
    </lineage>
</organism>
<proteinExistence type="predicted"/>
<feature type="region of interest" description="Disordered" evidence="1">
    <location>
        <begin position="1"/>
        <end position="22"/>
    </location>
</feature>
<reference evidence="2 3" key="1">
    <citation type="submission" date="2021-06" db="EMBL/GenBank/DDBJ databases">
        <authorList>
            <person name="Palmer J.M."/>
        </authorList>
    </citation>
    <scope>NUCLEOTIDE SEQUENCE [LARGE SCALE GENOMIC DNA]</scope>
    <source>
        <strain evidence="2 3">XC_2019</strain>
        <tissue evidence="2">Muscle</tissue>
    </source>
</reference>
<accession>A0ABV0S6Y3</accession>